<evidence type="ECO:0000313" key="2">
    <source>
        <dbReference type="EMBL" id="GEO17558.1"/>
    </source>
</evidence>
<organism evidence="2 3">
    <name type="scientific">Microvirga aerophila</name>
    <dbReference type="NCBI Taxonomy" id="670291"/>
    <lineage>
        <taxon>Bacteria</taxon>
        <taxon>Pseudomonadati</taxon>
        <taxon>Pseudomonadota</taxon>
        <taxon>Alphaproteobacteria</taxon>
        <taxon>Hyphomicrobiales</taxon>
        <taxon>Methylobacteriaceae</taxon>
        <taxon>Microvirga</taxon>
    </lineage>
</organism>
<evidence type="ECO:0000313" key="3">
    <source>
        <dbReference type="Proteomes" id="UP000321085"/>
    </source>
</evidence>
<keyword evidence="3" id="KW-1185">Reference proteome</keyword>
<dbReference type="PROSITE" id="PS51257">
    <property type="entry name" value="PROKAR_LIPOPROTEIN"/>
    <property type="match status" value="1"/>
</dbReference>
<gene>
    <name evidence="2" type="ORF">MAE02_52540</name>
</gene>
<name>A0A512C027_9HYPH</name>
<protein>
    <recommendedName>
        <fullName evidence="4">Lipoprotein</fullName>
    </recommendedName>
</protein>
<comment type="caution">
    <text evidence="2">The sequence shown here is derived from an EMBL/GenBank/DDBJ whole genome shotgun (WGS) entry which is preliminary data.</text>
</comment>
<reference evidence="2 3" key="1">
    <citation type="submission" date="2019-07" db="EMBL/GenBank/DDBJ databases">
        <title>Whole genome shotgun sequence of Microvirga aerophila NBRC 106136.</title>
        <authorList>
            <person name="Hosoyama A."/>
            <person name="Uohara A."/>
            <person name="Ohji S."/>
            <person name="Ichikawa N."/>
        </authorList>
    </citation>
    <scope>NUCLEOTIDE SEQUENCE [LARGE SCALE GENOMIC DNA]</scope>
    <source>
        <strain evidence="2 3">NBRC 106136</strain>
    </source>
</reference>
<sequence>MLSWSKRVSPSATLIAVATLLGGCVTGTEVSYSEYQYDRYGGTEQTYERNLYADPSRGIEAERCRTVTRRRINSFGEEVIRRDRICGPTGEIETAEPWVDRAPRPNVYPSPIEPPPEDVHTSNEGVRSQPIANRFEITR</sequence>
<evidence type="ECO:0008006" key="4">
    <source>
        <dbReference type="Google" id="ProtNLM"/>
    </source>
</evidence>
<feature type="region of interest" description="Disordered" evidence="1">
    <location>
        <begin position="94"/>
        <end position="139"/>
    </location>
</feature>
<dbReference type="AlphaFoldDB" id="A0A512C027"/>
<accession>A0A512C027</accession>
<dbReference type="Proteomes" id="UP000321085">
    <property type="component" value="Unassembled WGS sequence"/>
</dbReference>
<proteinExistence type="predicted"/>
<evidence type="ECO:0000256" key="1">
    <source>
        <dbReference type="SAM" id="MobiDB-lite"/>
    </source>
</evidence>
<dbReference type="EMBL" id="BJYU01000111">
    <property type="protein sequence ID" value="GEO17558.1"/>
    <property type="molecule type" value="Genomic_DNA"/>
</dbReference>